<organism evidence="2 3">
    <name type="scientific">Knufia fluminis</name>
    <dbReference type="NCBI Taxonomy" id="191047"/>
    <lineage>
        <taxon>Eukaryota</taxon>
        <taxon>Fungi</taxon>
        <taxon>Dikarya</taxon>
        <taxon>Ascomycota</taxon>
        <taxon>Pezizomycotina</taxon>
        <taxon>Eurotiomycetes</taxon>
        <taxon>Chaetothyriomycetidae</taxon>
        <taxon>Chaetothyriales</taxon>
        <taxon>Trichomeriaceae</taxon>
        <taxon>Knufia</taxon>
    </lineage>
</organism>
<dbReference type="PANTHER" id="PTHR40020">
    <property type="entry name" value="CYTOCHROME C OXIDASE ASSEMBLY FACTOR 2"/>
    <property type="match status" value="1"/>
</dbReference>
<evidence type="ECO:0000256" key="1">
    <source>
        <dbReference type="SAM" id="MobiDB-lite"/>
    </source>
</evidence>
<evidence type="ECO:0000313" key="3">
    <source>
        <dbReference type="Proteomes" id="UP001316803"/>
    </source>
</evidence>
<reference evidence="2 3" key="1">
    <citation type="submission" date="2022-12" db="EMBL/GenBank/DDBJ databases">
        <title>Genomic features and morphological characterization of a novel Knufia sp. strain isolated from spacecraft assembly facility.</title>
        <authorList>
            <person name="Teixeira M."/>
            <person name="Chander A.M."/>
            <person name="Stajich J.E."/>
            <person name="Venkateswaran K."/>
        </authorList>
    </citation>
    <scope>NUCLEOTIDE SEQUENCE [LARGE SCALE GENOMIC DNA]</scope>
    <source>
        <strain evidence="2 3">FJI-L2-BK-P2</strain>
    </source>
</reference>
<dbReference type="AlphaFoldDB" id="A0AAN8ETR9"/>
<accession>A0AAN8ETR9</accession>
<evidence type="ECO:0000313" key="2">
    <source>
        <dbReference type="EMBL" id="KAK5955620.1"/>
    </source>
</evidence>
<gene>
    <name evidence="2" type="ORF">OHC33_003261</name>
</gene>
<feature type="region of interest" description="Disordered" evidence="1">
    <location>
        <begin position="110"/>
        <end position="151"/>
    </location>
</feature>
<proteinExistence type="predicted"/>
<dbReference type="PANTHER" id="PTHR40020:SF1">
    <property type="entry name" value="CYTOCHROME C OXIDASE ASSEMBLY FACTOR 2"/>
    <property type="match status" value="1"/>
</dbReference>
<comment type="caution">
    <text evidence="2">The sequence shown here is derived from an EMBL/GenBank/DDBJ whole genome shotgun (WGS) entry which is preliminary data.</text>
</comment>
<dbReference type="Proteomes" id="UP001316803">
    <property type="component" value="Unassembled WGS sequence"/>
</dbReference>
<dbReference type="EMBL" id="JAKLMC020000006">
    <property type="protein sequence ID" value="KAK5955620.1"/>
    <property type="molecule type" value="Genomic_DNA"/>
</dbReference>
<dbReference type="GO" id="GO:0005759">
    <property type="term" value="C:mitochondrial matrix"/>
    <property type="evidence" value="ECO:0007669"/>
    <property type="project" value="TreeGrafter"/>
</dbReference>
<name>A0AAN8ETR9_9EURO</name>
<dbReference type="GO" id="GO:0033617">
    <property type="term" value="P:mitochondrial respiratory chain complex IV assembly"/>
    <property type="evidence" value="ECO:0007669"/>
    <property type="project" value="TreeGrafter"/>
</dbReference>
<protein>
    <submittedName>
        <fullName evidence="2">Uncharacterized protein</fullName>
    </submittedName>
</protein>
<sequence>MPSHLHPRSRATSTLFAGTLLASFAVVAVPHIWPCPRPTKQYLDSEIIITEDGRAMRRVRKVKKPVQVVEELDLAPAKVTDAVATTDHATRRQMKMQKEAELLQQLQAEAAAMDQENARRPCPVPKPKGALGRLLGFEDSDDTSPIKAETR</sequence>
<keyword evidence="3" id="KW-1185">Reference proteome</keyword>